<feature type="domain" description="PRONE" evidence="3">
    <location>
        <begin position="1"/>
        <end position="118"/>
    </location>
</feature>
<sequence length="118" mass="13356">MWRREMEWLLRVSDSIVKVIPSETTIRCLMGLGRQLWNVDRGLVVGDGGDTHLFSVGGLSIRQEGKWWLPCPNGFLMMQQCRDGTNQLLKAAMAISSSVLVEMEIPTAHFEDLPKVLR</sequence>
<dbReference type="PANTHER" id="PTHR33101">
    <property type="entry name" value="ROP GUANINE NUCLEOTIDE EXCHANGE FACTOR 1"/>
    <property type="match status" value="1"/>
</dbReference>
<organism evidence="4 5">
    <name type="scientific">Hibiscus sabdariffa</name>
    <name type="common">roselle</name>
    <dbReference type="NCBI Taxonomy" id="183260"/>
    <lineage>
        <taxon>Eukaryota</taxon>
        <taxon>Viridiplantae</taxon>
        <taxon>Streptophyta</taxon>
        <taxon>Embryophyta</taxon>
        <taxon>Tracheophyta</taxon>
        <taxon>Spermatophyta</taxon>
        <taxon>Magnoliopsida</taxon>
        <taxon>eudicotyledons</taxon>
        <taxon>Gunneridae</taxon>
        <taxon>Pentapetalae</taxon>
        <taxon>rosids</taxon>
        <taxon>malvids</taxon>
        <taxon>Malvales</taxon>
        <taxon>Malvaceae</taxon>
        <taxon>Malvoideae</taxon>
        <taxon>Hibiscus</taxon>
    </lineage>
</organism>
<evidence type="ECO:0000313" key="4">
    <source>
        <dbReference type="EMBL" id="KAK8488042.1"/>
    </source>
</evidence>
<protein>
    <recommendedName>
        <fullName evidence="3">PRONE domain-containing protein</fullName>
    </recommendedName>
</protein>
<name>A0ABR2A5S4_9ROSI</name>
<dbReference type="PANTHER" id="PTHR33101:SF6">
    <property type="entry name" value="ROP GUANINE NUCLEOTIDE EXCHANGE FACTOR 1"/>
    <property type="match status" value="1"/>
</dbReference>
<dbReference type="Gene3D" id="1.20.58.2010">
    <property type="entry name" value="PRONE domain, subdomain 1"/>
    <property type="match status" value="1"/>
</dbReference>
<dbReference type="EMBL" id="JBBPBN010000366">
    <property type="protein sequence ID" value="KAK8488042.1"/>
    <property type="molecule type" value="Genomic_DNA"/>
</dbReference>
<keyword evidence="1 2" id="KW-0344">Guanine-nucleotide releasing factor</keyword>
<evidence type="ECO:0000256" key="1">
    <source>
        <dbReference type="ARBA" id="ARBA00022658"/>
    </source>
</evidence>
<evidence type="ECO:0000259" key="3">
    <source>
        <dbReference type="PROSITE" id="PS51334"/>
    </source>
</evidence>
<dbReference type="PROSITE" id="PS51334">
    <property type="entry name" value="PRONE"/>
    <property type="match status" value="1"/>
</dbReference>
<keyword evidence="5" id="KW-1185">Reference proteome</keyword>
<dbReference type="Proteomes" id="UP001396334">
    <property type="component" value="Unassembled WGS sequence"/>
</dbReference>
<dbReference type="InterPro" id="IPR005512">
    <property type="entry name" value="PRONE_dom"/>
</dbReference>
<dbReference type="InterPro" id="IPR038937">
    <property type="entry name" value="RopGEF"/>
</dbReference>
<gene>
    <name evidence="4" type="ORF">V6N11_021096</name>
</gene>
<evidence type="ECO:0000313" key="5">
    <source>
        <dbReference type="Proteomes" id="UP001396334"/>
    </source>
</evidence>
<evidence type="ECO:0000256" key="2">
    <source>
        <dbReference type="PROSITE-ProRule" id="PRU00663"/>
    </source>
</evidence>
<proteinExistence type="predicted"/>
<dbReference type="Pfam" id="PF03759">
    <property type="entry name" value="PRONE"/>
    <property type="match status" value="1"/>
</dbReference>
<comment type="caution">
    <text evidence="4">The sequence shown here is derived from an EMBL/GenBank/DDBJ whole genome shotgun (WGS) entry which is preliminary data.</text>
</comment>
<reference evidence="4 5" key="1">
    <citation type="journal article" date="2024" name="G3 (Bethesda)">
        <title>Genome assembly of Hibiscus sabdariffa L. provides insights into metabolisms of medicinal natural products.</title>
        <authorList>
            <person name="Kim T."/>
        </authorList>
    </citation>
    <scope>NUCLEOTIDE SEQUENCE [LARGE SCALE GENOMIC DNA]</scope>
    <source>
        <strain evidence="4">TK-2024</strain>
        <tissue evidence="4">Old leaves</tissue>
    </source>
</reference>
<accession>A0ABR2A5S4</accession>